<sequence>MPHTDEDSLNRASVLNAFQNIKDATDDIILKNNMDTYCEEYLPRSNELAIAIVSQAFEILGCKAQSSAPGTQLALVESSPNHAKLINWMYKVLEEAGLIEIKGKDKNVIVRTSMPCPSDDLETLLEDLLDDRPGQSFELQIIEIVGPAYADSISGKTDAVNLLFSNDHGRALLSNFYAKSDLTSTVLDQLALFLEKFGGTWKKENGPLRILEVGAGTGGTTWRMLAVLKRLGIPYVYTMTDIGSAFGAAAQAKLAQYPTAEFKVLDIEKEPEAELQHTQHIVFGSNVFHATRDLNVSMAHVHRLLRPDGFLVLHELTTQMLWSDLMSGLFPGWWAFEDGRRNTIQSAQDWAKVLKSVGFDHVDWTDGQRPEAKVQALVIAMNAI</sequence>
<dbReference type="PANTHER" id="PTHR45681">
    <property type="entry name" value="POLYKETIDE SYNTHASE 44-RELATED"/>
    <property type="match status" value="1"/>
</dbReference>
<dbReference type="OrthoDB" id="429813at2759"/>
<dbReference type="Pfam" id="PF08242">
    <property type="entry name" value="Methyltransf_12"/>
    <property type="match status" value="1"/>
</dbReference>
<dbReference type="Proteomes" id="UP000256328">
    <property type="component" value="Unassembled WGS sequence"/>
</dbReference>
<name>A0A3D8RQJ0_9HELO</name>
<gene>
    <name evidence="4" type="ORF">BP5796_07027</name>
</gene>
<dbReference type="InterPro" id="IPR013217">
    <property type="entry name" value="Methyltransf_12"/>
</dbReference>
<dbReference type="InterPro" id="IPR050444">
    <property type="entry name" value="Polyketide_Synthase"/>
</dbReference>
<dbReference type="CDD" id="cd02440">
    <property type="entry name" value="AdoMet_MTases"/>
    <property type="match status" value="1"/>
</dbReference>
<reference evidence="4 5" key="1">
    <citation type="journal article" date="2018" name="IMA Fungus">
        <title>IMA Genome-F 9: Draft genome sequence of Annulohypoxylon stygium, Aspergillus mulundensis, Berkeleyomyces basicola (syn. Thielaviopsis basicola), Ceratocystis smalleyi, two Cercospora beticola strains, Coleophoma cylindrospora, Fusarium fracticaudum, Phialophora cf. hyalina, and Morchella septimelata.</title>
        <authorList>
            <person name="Wingfield B.D."/>
            <person name="Bills G.F."/>
            <person name="Dong Y."/>
            <person name="Huang W."/>
            <person name="Nel W.J."/>
            <person name="Swalarsk-Parry B.S."/>
            <person name="Vaghefi N."/>
            <person name="Wilken P.M."/>
            <person name="An Z."/>
            <person name="de Beer Z.W."/>
            <person name="De Vos L."/>
            <person name="Chen L."/>
            <person name="Duong T.A."/>
            <person name="Gao Y."/>
            <person name="Hammerbacher A."/>
            <person name="Kikkert J.R."/>
            <person name="Li Y."/>
            <person name="Li H."/>
            <person name="Li K."/>
            <person name="Li Q."/>
            <person name="Liu X."/>
            <person name="Ma X."/>
            <person name="Naidoo K."/>
            <person name="Pethybridge S.J."/>
            <person name="Sun J."/>
            <person name="Steenkamp E.T."/>
            <person name="van der Nest M.A."/>
            <person name="van Wyk S."/>
            <person name="Wingfield M.J."/>
            <person name="Xiong C."/>
            <person name="Yue Q."/>
            <person name="Zhang X."/>
        </authorList>
    </citation>
    <scope>NUCLEOTIDE SEQUENCE [LARGE SCALE GENOMIC DNA]</scope>
    <source>
        <strain evidence="4 5">BP5796</strain>
    </source>
</reference>
<dbReference type="Pfam" id="PF18558">
    <property type="entry name" value="HTH_51"/>
    <property type="match status" value="1"/>
</dbReference>
<feature type="domain" description="Methyltransferase fungal type helix-turn-helix" evidence="3">
    <location>
        <begin position="20"/>
        <end position="104"/>
    </location>
</feature>
<dbReference type="EMBL" id="PDLN01000009">
    <property type="protein sequence ID" value="RDW76206.1"/>
    <property type="molecule type" value="Genomic_DNA"/>
</dbReference>
<dbReference type="InterPro" id="IPR041068">
    <property type="entry name" value="HTH_51"/>
</dbReference>
<evidence type="ECO:0000313" key="4">
    <source>
        <dbReference type="EMBL" id="RDW76206.1"/>
    </source>
</evidence>
<accession>A0A3D8RQJ0</accession>
<comment type="caution">
    <text evidence="4">The sequence shown here is derived from an EMBL/GenBank/DDBJ whole genome shotgun (WGS) entry which is preliminary data.</text>
</comment>
<dbReference type="SUPFAM" id="SSF53335">
    <property type="entry name" value="S-adenosyl-L-methionine-dependent methyltransferases"/>
    <property type="match status" value="1"/>
</dbReference>
<keyword evidence="1" id="KW-0808">Transferase</keyword>
<dbReference type="AlphaFoldDB" id="A0A3D8RQJ0"/>
<dbReference type="PANTHER" id="PTHR45681:SF6">
    <property type="entry name" value="POLYKETIDE SYNTHASE 37"/>
    <property type="match status" value="1"/>
</dbReference>
<evidence type="ECO:0000259" key="2">
    <source>
        <dbReference type="Pfam" id="PF08242"/>
    </source>
</evidence>
<dbReference type="GO" id="GO:0016740">
    <property type="term" value="F:transferase activity"/>
    <property type="evidence" value="ECO:0007669"/>
    <property type="project" value="UniProtKB-KW"/>
</dbReference>
<evidence type="ECO:0000259" key="3">
    <source>
        <dbReference type="Pfam" id="PF18558"/>
    </source>
</evidence>
<proteinExistence type="predicted"/>
<keyword evidence="5" id="KW-1185">Reference proteome</keyword>
<feature type="domain" description="Methyltransferase type 12" evidence="2">
    <location>
        <begin position="211"/>
        <end position="311"/>
    </location>
</feature>
<evidence type="ECO:0000256" key="1">
    <source>
        <dbReference type="ARBA" id="ARBA00022679"/>
    </source>
</evidence>
<organism evidence="4 5">
    <name type="scientific">Coleophoma crateriformis</name>
    <dbReference type="NCBI Taxonomy" id="565419"/>
    <lineage>
        <taxon>Eukaryota</taxon>
        <taxon>Fungi</taxon>
        <taxon>Dikarya</taxon>
        <taxon>Ascomycota</taxon>
        <taxon>Pezizomycotina</taxon>
        <taxon>Leotiomycetes</taxon>
        <taxon>Helotiales</taxon>
        <taxon>Dermateaceae</taxon>
        <taxon>Coleophoma</taxon>
    </lineage>
</organism>
<dbReference type="Gene3D" id="3.40.50.150">
    <property type="entry name" value="Vaccinia Virus protein VP39"/>
    <property type="match status" value="1"/>
</dbReference>
<dbReference type="InterPro" id="IPR029063">
    <property type="entry name" value="SAM-dependent_MTases_sf"/>
</dbReference>
<evidence type="ECO:0008006" key="6">
    <source>
        <dbReference type="Google" id="ProtNLM"/>
    </source>
</evidence>
<evidence type="ECO:0000313" key="5">
    <source>
        <dbReference type="Proteomes" id="UP000256328"/>
    </source>
</evidence>
<protein>
    <recommendedName>
        <fullName evidence="6">Methyltransferase type 12 domain-containing protein</fullName>
    </recommendedName>
</protein>